<keyword evidence="4" id="KW-0544">Nucleosome core</keyword>
<dbReference type="SUPFAM" id="SSF47113">
    <property type="entry name" value="Histone-fold"/>
    <property type="match status" value="1"/>
</dbReference>
<dbReference type="InterPro" id="IPR000164">
    <property type="entry name" value="Histone_H3/CENP-A"/>
</dbReference>
<dbReference type="InterPro" id="IPR007125">
    <property type="entry name" value="H2A/H2B/H3"/>
</dbReference>
<dbReference type="SMART" id="SM00428">
    <property type="entry name" value="H3"/>
    <property type="match status" value="1"/>
</dbReference>
<dbReference type="EMBL" id="JAIMJC010000005">
    <property type="protein sequence ID" value="KAH0524371.1"/>
    <property type="molecule type" value="Genomic_DNA"/>
</dbReference>
<dbReference type="GO" id="GO:0030527">
    <property type="term" value="F:structural constituent of chromatin"/>
    <property type="evidence" value="ECO:0007669"/>
    <property type="project" value="InterPro"/>
</dbReference>
<feature type="region of interest" description="Disordered" evidence="5">
    <location>
        <begin position="1"/>
        <end position="32"/>
    </location>
</feature>
<organism evidence="7 8">
    <name type="scientific">Trichoderma semiorbis</name>
    <dbReference type="NCBI Taxonomy" id="1491008"/>
    <lineage>
        <taxon>Eukaryota</taxon>
        <taxon>Fungi</taxon>
        <taxon>Dikarya</taxon>
        <taxon>Ascomycota</taxon>
        <taxon>Pezizomycotina</taxon>
        <taxon>Sordariomycetes</taxon>
        <taxon>Hypocreomycetidae</taxon>
        <taxon>Hypocreales</taxon>
        <taxon>Hypocreaceae</taxon>
        <taxon>Trichoderma</taxon>
    </lineage>
</organism>
<proteinExistence type="inferred from homology"/>
<sequence length="168" mass="18555">MDRMEDTARASTGNDSQGKVAMVKQEGDEDPCKPLAAKATRKMILQKVARRRFTIRQNSVRRFRAGRAALLEVDGLWKKSNLVIGKTAFVRLCQSVASEIGGRRLRFEGAATDAIQEVCEAFLINYFTALNLIANHANRDTVMTTDAALLKQSMNVLGPTPNEKPTSD</sequence>
<name>A0A9P8HKW1_9HYPO</name>
<comment type="similarity">
    <text evidence="2">Belongs to the histone H3 family.</text>
</comment>
<protein>
    <recommendedName>
        <fullName evidence="6">Core Histone H2A/H2B/H3 domain-containing protein</fullName>
    </recommendedName>
</protein>
<dbReference type="AlphaFoldDB" id="A0A9P8HKW1"/>
<keyword evidence="8" id="KW-1185">Reference proteome</keyword>
<dbReference type="GO" id="GO:0000786">
    <property type="term" value="C:nucleosome"/>
    <property type="evidence" value="ECO:0007669"/>
    <property type="project" value="UniProtKB-KW"/>
</dbReference>
<dbReference type="Proteomes" id="UP000826573">
    <property type="component" value="Unassembled WGS sequence"/>
</dbReference>
<evidence type="ECO:0000313" key="7">
    <source>
        <dbReference type="EMBL" id="KAH0524371.1"/>
    </source>
</evidence>
<evidence type="ECO:0000256" key="5">
    <source>
        <dbReference type="SAM" id="MobiDB-lite"/>
    </source>
</evidence>
<dbReference type="GO" id="GO:0003677">
    <property type="term" value="F:DNA binding"/>
    <property type="evidence" value="ECO:0007669"/>
    <property type="project" value="InterPro"/>
</dbReference>
<dbReference type="GO" id="GO:0046982">
    <property type="term" value="F:protein heterodimerization activity"/>
    <property type="evidence" value="ECO:0007669"/>
    <property type="project" value="InterPro"/>
</dbReference>
<reference evidence="7 8" key="1">
    <citation type="submission" date="2021-08" db="EMBL/GenBank/DDBJ databases">
        <title>The highly contiguous genome resource for Trichoderma semiorbis FJ059, a fungal antagonistic to plant pathogens.</title>
        <authorList>
            <person name="Liu T."/>
        </authorList>
    </citation>
    <scope>NUCLEOTIDE SEQUENCE [LARGE SCALE GENOMIC DNA]</scope>
    <source>
        <strain evidence="7 8">FJ059</strain>
    </source>
</reference>
<comment type="subcellular location">
    <subcellularLocation>
        <location evidence="1">Chromosome</location>
    </subcellularLocation>
</comment>
<dbReference type="Pfam" id="PF00125">
    <property type="entry name" value="Histone"/>
    <property type="match status" value="1"/>
</dbReference>
<evidence type="ECO:0000313" key="8">
    <source>
        <dbReference type="Proteomes" id="UP000826573"/>
    </source>
</evidence>
<evidence type="ECO:0000256" key="1">
    <source>
        <dbReference type="ARBA" id="ARBA00004286"/>
    </source>
</evidence>
<keyword evidence="3" id="KW-0158">Chromosome</keyword>
<comment type="caution">
    <text evidence="7">The sequence shown here is derived from an EMBL/GenBank/DDBJ whole genome shotgun (WGS) entry which is preliminary data.</text>
</comment>
<accession>A0A9P8HKW1</accession>
<dbReference type="Gene3D" id="1.10.20.10">
    <property type="entry name" value="Histone, subunit A"/>
    <property type="match status" value="1"/>
</dbReference>
<evidence type="ECO:0000256" key="2">
    <source>
        <dbReference type="ARBA" id="ARBA00010343"/>
    </source>
</evidence>
<dbReference type="PANTHER" id="PTHR11426">
    <property type="entry name" value="HISTONE H3"/>
    <property type="match status" value="1"/>
</dbReference>
<evidence type="ECO:0000256" key="3">
    <source>
        <dbReference type="ARBA" id="ARBA00022454"/>
    </source>
</evidence>
<dbReference type="InterPro" id="IPR009072">
    <property type="entry name" value="Histone-fold"/>
</dbReference>
<feature type="domain" description="Core Histone H2A/H2B/H3" evidence="6">
    <location>
        <begin position="77"/>
        <end position="147"/>
    </location>
</feature>
<gene>
    <name evidence="7" type="ORF">TsFJ059_006895</name>
</gene>
<evidence type="ECO:0000256" key="4">
    <source>
        <dbReference type="ARBA" id="ARBA00023269"/>
    </source>
</evidence>
<evidence type="ECO:0000259" key="6">
    <source>
        <dbReference type="Pfam" id="PF00125"/>
    </source>
</evidence>
<keyword evidence="4" id="KW-0238">DNA-binding</keyword>